<feature type="transmembrane region" description="Helical" evidence="8">
    <location>
        <begin position="1104"/>
        <end position="1126"/>
    </location>
</feature>
<keyword evidence="5 8" id="KW-0472">Membrane</keyword>
<gene>
    <name evidence="10" type="ORF">KI688_007191</name>
</gene>
<name>A0A9P7XI92_9FUNG</name>
<feature type="domain" description="Ion transport" evidence="9">
    <location>
        <begin position="1113"/>
        <end position="1337"/>
    </location>
</feature>
<evidence type="ECO:0000256" key="2">
    <source>
        <dbReference type="ARBA" id="ARBA00022692"/>
    </source>
</evidence>
<evidence type="ECO:0000256" key="5">
    <source>
        <dbReference type="ARBA" id="ARBA00023136"/>
    </source>
</evidence>
<evidence type="ECO:0000259" key="9">
    <source>
        <dbReference type="Pfam" id="PF00520"/>
    </source>
</evidence>
<dbReference type="OrthoDB" id="2352140at2759"/>
<proteinExistence type="predicted"/>
<dbReference type="EMBL" id="JAHRHY010000023">
    <property type="protein sequence ID" value="KAG9061611.1"/>
    <property type="molecule type" value="Genomic_DNA"/>
</dbReference>
<evidence type="ECO:0000256" key="8">
    <source>
        <dbReference type="SAM" id="Phobius"/>
    </source>
</evidence>
<protein>
    <recommendedName>
        <fullName evidence="9">Ion transport domain-containing protein</fullName>
    </recommendedName>
</protein>
<dbReference type="GO" id="GO:0098703">
    <property type="term" value="P:calcium ion import across plasma membrane"/>
    <property type="evidence" value="ECO:0007669"/>
    <property type="project" value="TreeGrafter"/>
</dbReference>
<keyword evidence="3" id="KW-0677">Repeat</keyword>
<dbReference type="PANTHER" id="PTHR10582">
    <property type="entry name" value="TRANSIENT RECEPTOR POTENTIAL ION CHANNEL PROTEIN"/>
    <property type="match status" value="1"/>
</dbReference>
<feature type="coiled-coil region" evidence="6">
    <location>
        <begin position="1475"/>
        <end position="1509"/>
    </location>
</feature>
<dbReference type="GO" id="GO:0005216">
    <property type="term" value="F:monoatomic ion channel activity"/>
    <property type="evidence" value="ECO:0007669"/>
    <property type="project" value="InterPro"/>
</dbReference>
<evidence type="ECO:0000256" key="1">
    <source>
        <dbReference type="ARBA" id="ARBA00004141"/>
    </source>
</evidence>
<feature type="compositionally biased region" description="Low complexity" evidence="7">
    <location>
        <begin position="1435"/>
        <end position="1452"/>
    </location>
</feature>
<comment type="caution">
    <text evidence="10">The sequence shown here is derived from an EMBL/GenBank/DDBJ whole genome shotgun (WGS) entry which is preliminary data.</text>
</comment>
<keyword evidence="6" id="KW-0175">Coiled coil</keyword>
<keyword evidence="2 8" id="KW-0812">Transmembrane</keyword>
<dbReference type="InterPro" id="IPR005821">
    <property type="entry name" value="Ion_trans_dom"/>
</dbReference>
<feature type="transmembrane region" description="Helical" evidence="8">
    <location>
        <begin position="1198"/>
        <end position="1215"/>
    </location>
</feature>
<organism evidence="10 11">
    <name type="scientific">Linnemannia hyalina</name>
    <dbReference type="NCBI Taxonomy" id="64524"/>
    <lineage>
        <taxon>Eukaryota</taxon>
        <taxon>Fungi</taxon>
        <taxon>Fungi incertae sedis</taxon>
        <taxon>Mucoromycota</taxon>
        <taxon>Mortierellomycotina</taxon>
        <taxon>Mortierellomycetes</taxon>
        <taxon>Mortierellales</taxon>
        <taxon>Mortierellaceae</taxon>
        <taxon>Linnemannia</taxon>
    </lineage>
</organism>
<feature type="transmembrane region" description="Helical" evidence="8">
    <location>
        <begin position="1167"/>
        <end position="1186"/>
    </location>
</feature>
<feature type="region of interest" description="Disordered" evidence="7">
    <location>
        <begin position="1415"/>
        <end position="1455"/>
    </location>
</feature>
<dbReference type="GO" id="GO:0005886">
    <property type="term" value="C:plasma membrane"/>
    <property type="evidence" value="ECO:0007669"/>
    <property type="project" value="TreeGrafter"/>
</dbReference>
<feature type="transmembrane region" description="Helical" evidence="8">
    <location>
        <begin position="1304"/>
        <end position="1329"/>
    </location>
</feature>
<feature type="transmembrane region" description="Helical" evidence="8">
    <location>
        <begin position="1273"/>
        <end position="1292"/>
    </location>
</feature>
<evidence type="ECO:0000256" key="7">
    <source>
        <dbReference type="SAM" id="MobiDB-lite"/>
    </source>
</evidence>
<dbReference type="CDD" id="cd22249">
    <property type="entry name" value="UDM1_RNF168_RNF169-like"/>
    <property type="match status" value="1"/>
</dbReference>
<feature type="transmembrane region" description="Helical" evidence="8">
    <location>
        <begin position="1227"/>
        <end position="1253"/>
    </location>
</feature>
<feature type="transmembrane region" description="Helical" evidence="8">
    <location>
        <begin position="1138"/>
        <end position="1155"/>
    </location>
</feature>
<evidence type="ECO:0000313" key="10">
    <source>
        <dbReference type="EMBL" id="KAG9061611.1"/>
    </source>
</evidence>
<accession>A0A9P7XI92</accession>
<evidence type="ECO:0000256" key="6">
    <source>
        <dbReference type="SAM" id="Coils"/>
    </source>
</evidence>
<feature type="region of interest" description="Disordered" evidence="7">
    <location>
        <begin position="272"/>
        <end position="300"/>
    </location>
</feature>
<evidence type="ECO:0000256" key="4">
    <source>
        <dbReference type="ARBA" id="ARBA00022989"/>
    </source>
</evidence>
<evidence type="ECO:0000256" key="3">
    <source>
        <dbReference type="ARBA" id="ARBA00022737"/>
    </source>
</evidence>
<comment type="subcellular location">
    <subcellularLocation>
        <location evidence="1">Membrane</location>
        <topology evidence="1">Multi-pass membrane protein</topology>
    </subcellularLocation>
</comment>
<keyword evidence="4 8" id="KW-1133">Transmembrane helix</keyword>
<sequence>MEHGQGGRIDNDVLVLGVPLPIINQKDQDTNKEAIEEEGTEDPEPRYRSYFEVQEEDMLAHETQPPIAFKATTEYLKWTIPAPPRVKNTHYDIVLGISTKNMDMDAVEAIVITIHHNLPDSLAVKSEVITYQEIKRLCSSAGKDDEVCFRWKLHEKLVLLGEEAEPTLLVMDIKTWQGEPDDYGSIELHYTDILIDSRAYYKDDPMYREHRPFFSSVDVNRTGHPRLDMELQEPKTIAGYTMSGDGSHILITVLAGEHRLLQLWNFRGPPPPTEILHSKQASSSSQRSIHSAGSSPTHNSQPQLVAWMQLPMAEESTYALCLSWDGTQLVYIDLDRVDAGSDTEEESVSKNSCRKNDTKPAEPSGKNDTAFYKVVSNYTQAPPGTIAGSGFRKFDVTERCPGLDGFFAKAAFHIVATQEQDVKDELFVTCDGVNIEIYSAFWDWAHLRSIPMDRAWNEPRFAVTVFGAQLKQLHGAYVVIGDPDTYEVSTWDIEQGIRLSSYMDLTYEQFEAVRFSTAMSKDGRLIAIPGKYHVDIFWTATWTRAASYTVHDMEHDPSIGSVRFIRNDTQIMIDFKSCAPFCQRNHGCIFSVDSMSLLEQYVVDGHDTFETSFDDLVSPQTICVGISQVSLFNIEDRIFQSPSIRKRHCQESCFAYDSYIYGYAETLAPTGLTFKAEKSMVPVLLNGRRADQPYVTVTVSDQNMIPFIKMPIPLPKDLDFTIHRVNFIGNCSHLALSLDGLVMIWSTPTTPEGKFTLRLVHTYSLKTDWEVCLHGQLYGLVPYHETVDFAKNLHDPIRGAEADFLGGAGFLSEIFQSANKDVQEDIIQYLGKYINLYIPGTECDSNIVQYICHHWVIGTHGSTVRLWKALLAHPTGRWIPRHDMVRSNNPIWCLLSQTFEHPKAFELAEVFIDYCIRQAKLEKDPHFLLPIRQCMKELTDPKKPYSEVTLELFRELAYIPVRNRDYIVDHHRIAHPYTFHWRFWRYNPRGLHQYQDQVLQVTSTPTVDPPKYIFSRDIYLATFDMLWLKSGSDPSHSEDPEKSSEGKGLYSWPFALKAALARRRSWWTPNPTVECHPFETETLDNPAIAALVEYKWNTIGLQYWLLRFLAQCVYYVLVLVGVAFQINQYDNKATLNGIFISIITMSTIFLWLEFFQLIEEKKKYFRSIYNMVDLFAFVFPMAGSILQLVRSDPNTQNSLFSFSVLFIFLHFLFELRVTRSVCKFVSIIIHAIASIRVFFFVFAGGILAFSVAIMHLLHTCTNSDDCSSYTEGFSPGFFRVISMTYFMIGGMYDPVSNGFSHNDVGFHIMMIVFFFFTVILMLNVLIALINHAIDDGDRTWELDWLNNRMRYIESAENLTYDIPGFRAAHDCFPETIYYTATPLQVREYRKKTQRIMDDKVTSADLTNSADFKVQQPISGNIGGTGSGGGIQDWPQSQQQQQQSQQQEGESSGTSAGDAAVLALLKQFQEDQRLAREEQQKVYEELRLAHEEQRQAAADLRKELALLKERVGQ</sequence>
<dbReference type="Pfam" id="PF00520">
    <property type="entry name" value="Ion_trans"/>
    <property type="match status" value="1"/>
</dbReference>
<feature type="region of interest" description="Disordered" evidence="7">
    <location>
        <begin position="342"/>
        <end position="366"/>
    </location>
</feature>
<dbReference type="InterPro" id="IPR024862">
    <property type="entry name" value="TRPV"/>
</dbReference>
<dbReference type="PANTHER" id="PTHR10582:SF2">
    <property type="entry name" value="INACTIVE"/>
    <property type="match status" value="1"/>
</dbReference>
<evidence type="ECO:0000313" key="11">
    <source>
        <dbReference type="Proteomes" id="UP000707451"/>
    </source>
</evidence>
<reference evidence="10" key="1">
    <citation type="submission" date="2021-06" db="EMBL/GenBank/DDBJ databases">
        <title>Genome Sequence of Mortierella hyaline Strain SCG-10, a Cold-Adapted, Nitrate-Reducing Fungus Isolated from Soil in Minnesota, USA.</title>
        <authorList>
            <person name="Aldossari N."/>
        </authorList>
    </citation>
    <scope>NUCLEOTIDE SEQUENCE</scope>
    <source>
        <strain evidence="10">SCG-10</strain>
    </source>
</reference>
<keyword evidence="11" id="KW-1185">Reference proteome</keyword>
<feature type="compositionally biased region" description="Low complexity" evidence="7">
    <location>
        <begin position="278"/>
        <end position="295"/>
    </location>
</feature>
<feature type="region of interest" description="Disordered" evidence="7">
    <location>
        <begin position="26"/>
        <end position="45"/>
    </location>
</feature>
<feature type="compositionally biased region" description="Gly residues" evidence="7">
    <location>
        <begin position="1420"/>
        <end position="1430"/>
    </location>
</feature>
<dbReference type="SUPFAM" id="SSF69322">
    <property type="entry name" value="Tricorn protease domain 2"/>
    <property type="match status" value="1"/>
</dbReference>
<dbReference type="Proteomes" id="UP000707451">
    <property type="component" value="Unassembled WGS sequence"/>
</dbReference>